<comment type="similarity">
    <text evidence="2 4">Belongs to the acetyltransferase family. GNA1 subfamily.</text>
</comment>
<dbReference type="RefSeq" id="XP_065662167.1">
    <property type="nucleotide sequence ID" value="XM_065806095.1"/>
</dbReference>
<feature type="domain" description="N-acetyltransferase" evidence="5">
    <location>
        <begin position="78"/>
        <end position="155"/>
    </location>
</feature>
<evidence type="ECO:0000256" key="2">
    <source>
        <dbReference type="ARBA" id="ARBA00006048"/>
    </source>
</evidence>
<evidence type="ECO:0000256" key="1">
    <source>
        <dbReference type="ARBA" id="ARBA00004832"/>
    </source>
</evidence>
<evidence type="ECO:0000259" key="5">
    <source>
        <dbReference type="Pfam" id="PF00583"/>
    </source>
</evidence>
<name>A0ABM4CK87_HYDVU</name>
<dbReference type="Pfam" id="PF00583">
    <property type="entry name" value="Acetyltransf_1"/>
    <property type="match status" value="1"/>
</dbReference>
<reference evidence="7" key="1">
    <citation type="submission" date="2025-08" db="UniProtKB">
        <authorList>
            <consortium name="RefSeq"/>
        </authorList>
    </citation>
    <scope>IDENTIFICATION</scope>
</reference>
<gene>
    <name evidence="7" type="primary">LOC101235059</name>
</gene>
<keyword evidence="4" id="KW-0012">Acyltransferase</keyword>
<protein>
    <recommendedName>
        <fullName evidence="4">Glucosamine 6-phosphate N-acetyltransferase</fullName>
        <ecNumber evidence="4">2.3.1.4</ecNumber>
    </recommendedName>
</protein>
<evidence type="ECO:0000313" key="6">
    <source>
        <dbReference type="Proteomes" id="UP001652625"/>
    </source>
</evidence>
<sequence>MELFSKDLIDGVSMKDSITLSKHSSLKNDILSNKSMVRPLRSDDYLKGFVELISENGEESIKRLCDSKFLFQDYYSILSECMGMYYVVVLEDLRLKKILGAATLTVEQKFIHSASKRGRIIDVKVDQGYQRIGIGSLLLEVLTRVSYCIGCYKTTIVSPNSLQVFCENVKYHAEPNQNHLRNSKFLCMENLVASLPSSKI</sequence>
<dbReference type="SUPFAM" id="SSF55729">
    <property type="entry name" value="Acyl-CoA N-acyltransferases (Nat)"/>
    <property type="match status" value="1"/>
</dbReference>
<evidence type="ECO:0000313" key="7">
    <source>
        <dbReference type="RefSeq" id="XP_065662167.1"/>
    </source>
</evidence>
<dbReference type="GeneID" id="101235059"/>
<organism evidence="6 7">
    <name type="scientific">Hydra vulgaris</name>
    <name type="common">Hydra</name>
    <name type="synonym">Hydra attenuata</name>
    <dbReference type="NCBI Taxonomy" id="6087"/>
    <lineage>
        <taxon>Eukaryota</taxon>
        <taxon>Metazoa</taxon>
        <taxon>Cnidaria</taxon>
        <taxon>Hydrozoa</taxon>
        <taxon>Hydroidolina</taxon>
        <taxon>Anthoathecata</taxon>
        <taxon>Aplanulata</taxon>
        <taxon>Hydridae</taxon>
        <taxon>Hydra</taxon>
    </lineage>
</organism>
<dbReference type="InterPro" id="IPR039143">
    <property type="entry name" value="GNPNAT1-like"/>
</dbReference>
<evidence type="ECO:0000256" key="3">
    <source>
        <dbReference type="ARBA" id="ARBA00048964"/>
    </source>
</evidence>
<dbReference type="PANTHER" id="PTHR13355">
    <property type="entry name" value="GLUCOSAMINE 6-PHOSPHATE N-ACETYLTRANSFERASE"/>
    <property type="match status" value="1"/>
</dbReference>
<keyword evidence="6" id="KW-1185">Reference proteome</keyword>
<dbReference type="InterPro" id="IPR016181">
    <property type="entry name" value="Acyl_CoA_acyltransferase"/>
</dbReference>
<dbReference type="EC" id="2.3.1.4" evidence="4"/>
<dbReference type="Gene3D" id="3.40.630.30">
    <property type="match status" value="1"/>
</dbReference>
<keyword evidence="4" id="KW-0808">Transferase</keyword>
<evidence type="ECO:0000256" key="4">
    <source>
        <dbReference type="RuleBase" id="RU365086"/>
    </source>
</evidence>
<comment type="catalytic activity">
    <reaction evidence="3 4">
        <text>D-glucosamine 6-phosphate + acetyl-CoA = N-acetyl-D-glucosamine 6-phosphate + CoA + H(+)</text>
        <dbReference type="Rhea" id="RHEA:10292"/>
        <dbReference type="ChEBI" id="CHEBI:15378"/>
        <dbReference type="ChEBI" id="CHEBI:57287"/>
        <dbReference type="ChEBI" id="CHEBI:57288"/>
        <dbReference type="ChEBI" id="CHEBI:57513"/>
        <dbReference type="ChEBI" id="CHEBI:58725"/>
        <dbReference type="EC" id="2.3.1.4"/>
    </reaction>
</comment>
<comment type="pathway">
    <text evidence="1 4">Nucleotide-sugar biosynthesis; UDP-N-acetyl-alpha-D-glucosamine biosynthesis; N-acetyl-alpha-D-glucosamine 1-phosphate from alpha-D-glucosamine 6-phosphate (route I): step 1/2.</text>
</comment>
<dbReference type="PANTHER" id="PTHR13355:SF11">
    <property type="entry name" value="GLUCOSAMINE 6-PHOSPHATE N-ACETYLTRANSFERASE"/>
    <property type="match status" value="1"/>
</dbReference>
<proteinExistence type="inferred from homology"/>
<dbReference type="Proteomes" id="UP001652625">
    <property type="component" value="Chromosome 09"/>
</dbReference>
<accession>A0ABM4CK87</accession>
<dbReference type="InterPro" id="IPR000182">
    <property type="entry name" value="GNAT_dom"/>
</dbReference>